<sequence>MSCHLEGTNHHRVEKLILVRVSSTAVHAWRESAVNILRLKELGESSCHHDHTHASRHQIESVSRGPHPCWQWRTNSGSGLNAVPLHQAYRDRQLRSFAHFNPQPRHYGKLLATDGYHNCRKYNEQHKGRVSFQVALSASPNHSSDEALLGFRQVAFVTSEPCTLGQLTSSSVATIHVEPSSAVPPYLRAQVA</sequence>
<evidence type="ECO:0000313" key="2">
    <source>
        <dbReference type="Proteomes" id="UP001341840"/>
    </source>
</evidence>
<name>A0ABU6VNW9_9FABA</name>
<dbReference type="EMBL" id="JASCZI010152032">
    <property type="protein sequence ID" value="MED6175219.1"/>
    <property type="molecule type" value="Genomic_DNA"/>
</dbReference>
<comment type="caution">
    <text evidence="1">The sequence shown here is derived from an EMBL/GenBank/DDBJ whole genome shotgun (WGS) entry which is preliminary data.</text>
</comment>
<keyword evidence="2" id="KW-1185">Reference proteome</keyword>
<reference evidence="1 2" key="1">
    <citation type="journal article" date="2023" name="Plants (Basel)">
        <title>Bridging the Gap: Combining Genomics and Transcriptomics Approaches to Understand Stylosanthes scabra, an Orphan Legume from the Brazilian Caatinga.</title>
        <authorList>
            <person name="Ferreira-Neto J.R.C."/>
            <person name="da Silva M.D."/>
            <person name="Binneck E."/>
            <person name="de Melo N.F."/>
            <person name="da Silva R.H."/>
            <person name="de Melo A.L.T.M."/>
            <person name="Pandolfi V."/>
            <person name="Bustamante F.O."/>
            <person name="Brasileiro-Vidal A.C."/>
            <person name="Benko-Iseppon A.M."/>
        </authorList>
    </citation>
    <scope>NUCLEOTIDE SEQUENCE [LARGE SCALE GENOMIC DNA]</scope>
    <source>
        <tissue evidence="1">Leaves</tissue>
    </source>
</reference>
<evidence type="ECO:0000313" key="1">
    <source>
        <dbReference type="EMBL" id="MED6175219.1"/>
    </source>
</evidence>
<protein>
    <submittedName>
        <fullName evidence="1">Uncharacterized protein</fullName>
    </submittedName>
</protein>
<organism evidence="1 2">
    <name type="scientific">Stylosanthes scabra</name>
    <dbReference type="NCBI Taxonomy" id="79078"/>
    <lineage>
        <taxon>Eukaryota</taxon>
        <taxon>Viridiplantae</taxon>
        <taxon>Streptophyta</taxon>
        <taxon>Embryophyta</taxon>
        <taxon>Tracheophyta</taxon>
        <taxon>Spermatophyta</taxon>
        <taxon>Magnoliopsida</taxon>
        <taxon>eudicotyledons</taxon>
        <taxon>Gunneridae</taxon>
        <taxon>Pentapetalae</taxon>
        <taxon>rosids</taxon>
        <taxon>fabids</taxon>
        <taxon>Fabales</taxon>
        <taxon>Fabaceae</taxon>
        <taxon>Papilionoideae</taxon>
        <taxon>50 kb inversion clade</taxon>
        <taxon>dalbergioids sensu lato</taxon>
        <taxon>Dalbergieae</taxon>
        <taxon>Pterocarpus clade</taxon>
        <taxon>Stylosanthes</taxon>
    </lineage>
</organism>
<accession>A0ABU6VNW9</accession>
<gene>
    <name evidence="1" type="ORF">PIB30_076348</name>
</gene>
<proteinExistence type="predicted"/>
<dbReference type="Proteomes" id="UP001341840">
    <property type="component" value="Unassembled WGS sequence"/>
</dbReference>